<keyword evidence="5" id="KW-1185">Reference proteome</keyword>
<dbReference type="EMBL" id="JARJLG010000065">
    <property type="protein sequence ID" value="KAJ7754928.1"/>
    <property type="molecule type" value="Genomic_DNA"/>
</dbReference>
<evidence type="ECO:0000256" key="2">
    <source>
        <dbReference type="SAM" id="Coils"/>
    </source>
</evidence>
<gene>
    <name evidence="4" type="ORF">DFH07DRAFT_743613</name>
</gene>
<evidence type="ECO:0000313" key="4">
    <source>
        <dbReference type="EMBL" id="KAJ7754928.1"/>
    </source>
</evidence>
<dbReference type="CDD" id="cd01763">
    <property type="entry name" value="Ubl_SUMO_like"/>
    <property type="match status" value="1"/>
</dbReference>
<evidence type="ECO:0000256" key="3">
    <source>
        <dbReference type="SAM" id="MobiDB-lite"/>
    </source>
</evidence>
<reference evidence="4" key="1">
    <citation type="submission" date="2023-03" db="EMBL/GenBank/DDBJ databases">
        <title>Massive genome expansion in bonnet fungi (Mycena s.s.) driven by repeated elements and novel gene families across ecological guilds.</title>
        <authorList>
            <consortium name="Lawrence Berkeley National Laboratory"/>
            <person name="Harder C.B."/>
            <person name="Miyauchi S."/>
            <person name="Viragh M."/>
            <person name="Kuo A."/>
            <person name="Thoen E."/>
            <person name="Andreopoulos B."/>
            <person name="Lu D."/>
            <person name="Skrede I."/>
            <person name="Drula E."/>
            <person name="Henrissat B."/>
            <person name="Morin E."/>
            <person name="Kohler A."/>
            <person name="Barry K."/>
            <person name="LaButti K."/>
            <person name="Morin E."/>
            <person name="Salamov A."/>
            <person name="Lipzen A."/>
            <person name="Mereny Z."/>
            <person name="Hegedus B."/>
            <person name="Baldrian P."/>
            <person name="Stursova M."/>
            <person name="Weitz H."/>
            <person name="Taylor A."/>
            <person name="Grigoriev I.V."/>
            <person name="Nagy L.G."/>
            <person name="Martin F."/>
            <person name="Kauserud H."/>
        </authorList>
    </citation>
    <scope>NUCLEOTIDE SEQUENCE</scope>
    <source>
        <strain evidence="4">CBHHK188m</strain>
    </source>
</reference>
<dbReference type="PANTHER" id="PTHR10562">
    <property type="entry name" value="SMALL UBIQUITIN-RELATED MODIFIER"/>
    <property type="match status" value="1"/>
</dbReference>
<accession>A0AAD7J157</accession>
<dbReference type="GO" id="GO:0019905">
    <property type="term" value="F:syntaxin binding"/>
    <property type="evidence" value="ECO:0007669"/>
    <property type="project" value="InterPro"/>
</dbReference>
<feature type="non-terminal residue" evidence="4">
    <location>
        <position position="1"/>
    </location>
</feature>
<sequence length="308" mass="34901">LAQSVEDAQDELVQMRNDITKRADKAKVQDAKYREMPDIVVKVVCRYRAELFFKISRKTKLSRLFNAWTDRMEKTGGKKGANPPGGDAMNGSVKSDAVPPSGPGVPSLTMQFVFTHNGRTVEADQTPEEAGMEDADEILAVELMDLTEGPGSEDWDDLVEPRRQTLKKNWTDNPREAKRTLAEIFDGVVRERLKEVLRQYELRERHFECVIRSKELEVLLSRARAAEQKQLAEGEKAHAEKRADEIQQLRKDLEDAQNGQTMLIDKLIQCCKEPNAERTQRLFASLREELERKGPRVNKTPADGVVGG</sequence>
<feature type="region of interest" description="Disordered" evidence="3">
    <location>
        <begin position="73"/>
        <end position="107"/>
    </location>
</feature>
<dbReference type="SUPFAM" id="SSF54236">
    <property type="entry name" value="Ubiquitin-like"/>
    <property type="match status" value="1"/>
</dbReference>
<proteinExistence type="inferred from homology"/>
<name>A0AAD7J157_9AGAR</name>
<comment type="similarity">
    <text evidence="1">Belongs to the taxilin family.</text>
</comment>
<organism evidence="4 5">
    <name type="scientific">Mycena maculata</name>
    <dbReference type="NCBI Taxonomy" id="230809"/>
    <lineage>
        <taxon>Eukaryota</taxon>
        <taxon>Fungi</taxon>
        <taxon>Dikarya</taxon>
        <taxon>Basidiomycota</taxon>
        <taxon>Agaricomycotina</taxon>
        <taxon>Agaricomycetes</taxon>
        <taxon>Agaricomycetidae</taxon>
        <taxon>Agaricales</taxon>
        <taxon>Marasmiineae</taxon>
        <taxon>Mycenaceae</taxon>
        <taxon>Mycena</taxon>
    </lineage>
</organism>
<protein>
    <submittedName>
        <fullName evidence="4">Uncharacterized protein</fullName>
    </submittedName>
</protein>
<dbReference type="Pfam" id="PF09728">
    <property type="entry name" value="Taxilin"/>
    <property type="match status" value="1"/>
</dbReference>
<evidence type="ECO:0000313" key="5">
    <source>
        <dbReference type="Proteomes" id="UP001215280"/>
    </source>
</evidence>
<dbReference type="InterPro" id="IPR026183">
    <property type="entry name" value="Taxilin_fam"/>
</dbReference>
<comment type="caution">
    <text evidence="4">The sequence shown here is derived from an EMBL/GenBank/DDBJ whole genome shotgun (WGS) entry which is preliminary data.</text>
</comment>
<dbReference type="Proteomes" id="UP001215280">
    <property type="component" value="Unassembled WGS sequence"/>
</dbReference>
<keyword evidence="2" id="KW-0175">Coiled coil</keyword>
<feature type="coiled-coil region" evidence="2">
    <location>
        <begin position="222"/>
        <end position="259"/>
    </location>
</feature>
<dbReference type="InterPro" id="IPR029071">
    <property type="entry name" value="Ubiquitin-like_domsf"/>
</dbReference>
<evidence type="ECO:0000256" key="1">
    <source>
        <dbReference type="ARBA" id="ARBA00009550"/>
    </source>
</evidence>
<dbReference type="Gene3D" id="3.10.20.90">
    <property type="entry name" value="Phosphatidylinositol 3-kinase Catalytic Subunit, Chain A, domain 1"/>
    <property type="match status" value="1"/>
</dbReference>
<dbReference type="AlphaFoldDB" id="A0AAD7J157"/>